<evidence type="ECO:0000256" key="2">
    <source>
        <dbReference type="ARBA" id="ARBA00022475"/>
    </source>
</evidence>
<evidence type="ECO:0000256" key="6">
    <source>
        <dbReference type="SAM" id="Phobius"/>
    </source>
</evidence>
<feature type="transmembrane region" description="Helical" evidence="6">
    <location>
        <begin position="387"/>
        <end position="411"/>
    </location>
</feature>
<feature type="transmembrane region" description="Helical" evidence="6">
    <location>
        <begin position="431"/>
        <end position="456"/>
    </location>
</feature>
<feature type="domain" description="ABC3 transporter permease C-terminal" evidence="7">
    <location>
        <begin position="299"/>
        <end position="412"/>
    </location>
</feature>
<evidence type="ECO:0000256" key="1">
    <source>
        <dbReference type="ARBA" id="ARBA00004651"/>
    </source>
</evidence>
<dbReference type="EMBL" id="BMJC01000001">
    <property type="protein sequence ID" value="GGA87230.1"/>
    <property type="molecule type" value="Genomic_DNA"/>
</dbReference>
<accession>A0A8J2U9D5</accession>
<keyword evidence="4 6" id="KW-1133">Transmembrane helix</keyword>
<evidence type="ECO:0000256" key="5">
    <source>
        <dbReference type="ARBA" id="ARBA00023136"/>
    </source>
</evidence>
<dbReference type="GO" id="GO:0022857">
    <property type="term" value="F:transmembrane transporter activity"/>
    <property type="evidence" value="ECO:0007669"/>
    <property type="project" value="TreeGrafter"/>
</dbReference>
<dbReference type="Pfam" id="PF02687">
    <property type="entry name" value="FtsX"/>
    <property type="match status" value="2"/>
</dbReference>
<evidence type="ECO:0000259" key="7">
    <source>
        <dbReference type="Pfam" id="PF02687"/>
    </source>
</evidence>
<dbReference type="GO" id="GO:0005886">
    <property type="term" value="C:plasma membrane"/>
    <property type="evidence" value="ECO:0007669"/>
    <property type="project" value="UniProtKB-SubCell"/>
</dbReference>
<organism evidence="9 10">
    <name type="scientific">Puia dinghuensis</name>
    <dbReference type="NCBI Taxonomy" id="1792502"/>
    <lineage>
        <taxon>Bacteria</taxon>
        <taxon>Pseudomonadati</taxon>
        <taxon>Bacteroidota</taxon>
        <taxon>Chitinophagia</taxon>
        <taxon>Chitinophagales</taxon>
        <taxon>Chitinophagaceae</taxon>
        <taxon>Puia</taxon>
    </lineage>
</organism>
<evidence type="ECO:0000256" key="4">
    <source>
        <dbReference type="ARBA" id="ARBA00022989"/>
    </source>
</evidence>
<keyword evidence="5 6" id="KW-0472">Membrane</keyword>
<evidence type="ECO:0000313" key="9">
    <source>
        <dbReference type="EMBL" id="GGA87230.1"/>
    </source>
</evidence>
<evidence type="ECO:0000313" key="10">
    <source>
        <dbReference type="Proteomes" id="UP000607559"/>
    </source>
</evidence>
<name>A0A8J2U9D5_9BACT</name>
<keyword evidence="10" id="KW-1185">Reference proteome</keyword>
<comment type="caution">
    <text evidence="9">The sequence shown here is derived from an EMBL/GenBank/DDBJ whole genome shotgun (WGS) entry which is preliminary data.</text>
</comment>
<dbReference type="RefSeq" id="WP_188928785.1">
    <property type="nucleotide sequence ID" value="NZ_BMJC01000001.1"/>
</dbReference>
<feature type="domain" description="MacB-like periplasmic core" evidence="8">
    <location>
        <begin position="20"/>
        <end position="235"/>
    </location>
</feature>
<feature type="transmembrane region" description="Helical" evidence="6">
    <location>
        <begin position="293"/>
        <end position="315"/>
    </location>
</feature>
<comment type="subcellular location">
    <subcellularLocation>
        <location evidence="1">Cell membrane</location>
        <topology evidence="1">Multi-pass membrane protein</topology>
    </subcellularLocation>
</comment>
<feature type="transmembrane region" description="Helical" evidence="6">
    <location>
        <begin position="344"/>
        <end position="367"/>
    </location>
</feature>
<feature type="transmembrane region" description="Helical" evidence="6">
    <location>
        <begin position="684"/>
        <end position="708"/>
    </location>
</feature>
<dbReference type="PANTHER" id="PTHR30572">
    <property type="entry name" value="MEMBRANE COMPONENT OF TRANSPORTER-RELATED"/>
    <property type="match status" value="1"/>
</dbReference>
<keyword evidence="2" id="KW-1003">Cell membrane</keyword>
<dbReference type="Proteomes" id="UP000607559">
    <property type="component" value="Unassembled WGS sequence"/>
</dbReference>
<dbReference type="PANTHER" id="PTHR30572:SF18">
    <property type="entry name" value="ABC-TYPE MACROLIDE FAMILY EXPORT SYSTEM PERMEASE COMPONENT 2"/>
    <property type="match status" value="1"/>
</dbReference>
<feature type="transmembrane region" description="Helical" evidence="6">
    <location>
        <begin position="767"/>
        <end position="790"/>
    </location>
</feature>
<reference evidence="9" key="1">
    <citation type="journal article" date="2014" name="Int. J. Syst. Evol. Microbiol.">
        <title>Complete genome sequence of Corynebacterium casei LMG S-19264T (=DSM 44701T), isolated from a smear-ripened cheese.</title>
        <authorList>
            <consortium name="US DOE Joint Genome Institute (JGI-PGF)"/>
            <person name="Walter F."/>
            <person name="Albersmeier A."/>
            <person name="Kalinowski J."/>
            <person name="Ruckert C."/>
        </authorList>
    </citation>
    <scope>NUCLEOTIDE SEQUENCE</scope>
    <source>
        <strain evidence="9">CGMCC 1.15448</strain>
    </source>
</reference>
<gene>
    <name evidence="9" type="ORF">GCM10011511_07970</name>
</gene>
<feature type="transmembrane region" description="Helical" evidence="6">
    <location>
        <begin position="736"/>
        <end position="755"/>
    </location>
</feature>
<feature type="transmembrane region" description="Helical" evidence="6">
    <location>
        <begin position="21"/>
        <end position="41"/>
    </location>
</feature>
<dbReference type="InterPro" id="IPR050250">
    <property type="entry name" value="Macrolide_Exporter_MacB"/>
</dbReference>
<reference evidence="9" key="2">
    <citation type="submission" date="2020-09" db="EMBL/GenBank/DDBJ databases">
        <authorList>
            <person name="Sun Q."/>
            <person name="Zhou Y."/>
        </authorList>
    </citation>
    <scope>NUCLEOTIDE SEQUENCE</scope>
    <source>
        <strain evidence="9">CGMCC 1.15448</strain>
    </source>
</reference>
<protein>
    <submittedName>
        <fullName evidence="9">ABC transporter permease</fullName>
    </submittedName>
</protein>
<feature type="domain" description="MacB-like periplasmic core" evidence="8">
    <location>
        <begin position="444"/>
        <end position="639"/>
    </location>
</feature>
<proteinExistence type="predicted"/>
<evidence type="ECO:0000259" key="8">
    <source>
        <dbReference type="Pfam" id="PF12704"/>
    </source>
</evidence>
<dbReference type="InterPro" id="IPR003838">
    <property type="entry name" value="ABC3_permease_C"/>
</dbReference>
<sequence length="807" mass="89378">MFNNSLTIAFRSLWRNKTISAIHILGLALGIATCLLIMLFVRHEWSYDRYNDKANRIVRVTFRGRMNGGEIKEANVMPPVAATLKKEFPEVQEATRLRANGIHRISYGTRTFREDAMAFVDSNFFQVFTLPLVKGDAATALLQPNTVIITRSVAEKYFGNEDPIGKVLTFTDDNAALTVTGVIEGVPENSHFHFDLFASMASLPEARNPSWLTSNYHTYLLLPEGYDAKKLEAKLPGVVGKYIGPQLQKAMGISLAQFRASGNNIGFFLQPLTDIHLHSDLTGDLSAPGDIHYIYIFSAVAIFMLLIACINFMNLSTAGATKRAKEVGIRKVLGSMRGQLAGQFLLESILLTTVAMVIALVLVWWALPAFNRLAGYPLSLHWSDTPWLLPVLLLFALATGLLAGAYPAFFLSGFRPVAVLKGLFKAGRTSVGLRSGLVVFQFFISISLIIGTVVVYRQLAYIQHKKLGYDRDQVLVVQDTYWLGNNQDFFRQQLLQDPRVAAITASGYLPAGASYNNNFLIYADNNSSQLVNSLRYQVDDSYIPTLGMEIADGRNFSKAFGTDSTAMIINETTARVFGWGRKAIGHTLTSPNNDDHKTTFHVIGVVKDFHFKSLHDLITPLVMTLGSNQGTDLIVKAKTRDIAGLLKTAQQKWTALKAGGPFSYSFLDQRFEDTYTLEQHIGRILGIFAGLTIFVACLGLLGLATFTAEQRTKEIGIRKVLGANTASIVALLSKDFLRLVVLAFFIAAPIAWIVMNRWLRDFAYRITIGWWVFVLAAGLAMLITVLTISLRAIRAARANPIESLRTE</sequence>
<feature type="domain" description="ABC3 transporter permease C-terminal" evidence="7">
    <location>
        <begin position="687"/>
        <end position="800"/>
    </location>
</feature>
<keyword evidence="3 6" id="KW-0812">Transmembrane</keyword>
<dbReference type="Pfam" id="PF12704">
    <property type="entry name" value="MacB_PCD"/>
    <property type="match status" value="2"/>
</dbReference>
<dbReference type="AlphaFoldDB" id="A0A8J2U9D5"/>
<evidence type="ECO:0000256" key="3">
    <source>
        <dbReference type="ARBA" id="ARBA00022692"/>
    </source>
</evidence>
<dbReference type="InterPro" id="IPR025857">
    <property type="entry name" value="MacB_PCD"/>
</dbReference>